<keyword evidence="2" id="KW-0808">Transferase</keyword>
<accession>A0A7H0H7X5</accession>
<organism evidence="2 3">
    <name type="scientific">Tessaracoccus defluvii</name>
    <dbReference type="NCBI Taxonomy" id="1285901"/>
    <lineage>
        <taxon>Bacteria</taxon>
        <taxon>Bacillati</taxon>
        <taxon>Actinomycetota</taxon>
        <taxon>Actinomycetes</taxon>
        <taxon>Propionibacteriales</taxon>
        <taxon>Propionibacteriaceae</taxon>
        <taxon>Tessaracoccus</taxon>
    </lineage>
</organism>
<dbReference type="GO" id="GO:0016740">
    <property type="term" value="F:transferase activity"/>
    <property type="evidence" value="ECO:0007669"/>
    <property type="project" value="UniProtKB-KW"/>
</dbReference>
<evidence type="ECO:0000313" key="2">
    <source>
        <dbReference type="EMBL" id="QNP56641.1"/>
    </source>
</evidence>
<feature type="compositionally biased region" description="Basic residues" evidence="1">
    <location>
        <begin position="344"/>
        <end position="356"/>
    </location>
</feature>
<name>A0A7H0H7X5_9ACTN</name>
<dbReference type="Proteomes" id="UP000516117">
    <property type="component" value="Chromosome"/>
</dbReference>
<dbReference type="Pfam" id="PF08843">
    <property type="entry name" value="AbiEii"/>
    <property type="match status" value="1"/>
</dbReference>
<dbReference type="RefSeq" id="WP_187721741.1">
    <property type="nucleotide sequence ID" value="NZ_BAABBL010000002.1"/>
</dbReference>
<feature type="region of interest" description="Disordered" evidence="1">
    <location>
        <begin position="326"/>
        <end position="356"/>
    </location>
</feature>
<sequence length="356" mass="38511">MSDEHLGSRLAALLRTLKPKTKEPISAKVLNTWIAQAEGKLGDEARGGRLGWLVASSVAIAAVQRAIDAEGRNLFLLKGGTLLQHRLPATARTTKDVDGLIRGDLDQFILALDEALDEPWGPLTLRRGEVEVVNVPTKIIKPRRFDILLEMRGVTWRRIQFEVSPDEAGASEEHETIEPPPLAGFGLPDPDALVGIAMRFQIAQKLHAVSDPHEPPDSINDRARDVVDLLLLRDLAASTGSPTLAEIRQAAMAVFAARIDEAAQLGLATRAWPPTLLAHAHWADDFARAATSGGVGLSLDEAVAEVNAWIQEIELVGLIDDEAKAAEEAEATSDPNEPLPPHVKITRGRSPRAARD</sequence>
<protein>
    <submittedName>
        <fullName evidence="2">Nucleotidyl transferase AbiEii/AbiGii toxin family protein</fullName>
    </submittedName>
</protein>
<evidence type="ECO:0000313" key="3">
    <source>
        <dbReference type="Proteomes" id="UP000516117"/>
    </source>
</evidence>
<dbReference type="EMBL" id="CP060789">
    <property type="protein sequence ID" value="QNP56641.1"/>
    <property type="molecule type" value="Genomic_DNA"/>
</dbReference>
<gene>
    <name evidence="2" type="ORF">H9L22_04350</name>
</gene>
<keyword evidence="3" id="KW-1185">Reference proteome</keyword>
<dbReference type="AlphaFoldDB" id="A0A7H0H7X5"/>
<proteinExistence type="predicted"/>
<dbReference type="KEGG" id="tdf:H9L22_04350"/>
<dbReference type="InterPro" id="IPR014942">
    <property type="entry name" value="AbiEii"/>
</dbReference>
<evidence type="ECO:0000256" key="1">
    <source>
        <dbReference type="SAM" id="MobiDB-lite"/>
    </source>
</evidence>
<reference evidence="2 3" key="1">
    <citation type="submission" date="2020-08" db="EMBL/GenBank/DDBJ databases">
        <title>Genome sequence of Tessaracoccus defluvii JCM 17540T.</title>
        <authorList>
            <person name="Hyun D.-W."/>
            <person name="Bae J.-W."/>
        </authorList>
    </citation>
    <scope>NUCLEOTIDE SEQUENCE [LARGE SCALE GENOMIC DNA]</scope>
    <source>
        <strain evidence="2 3">JCM 17540</strain>
    </source>
</reference>